<evidence type="ECO:0000256" key="2">
    <source>
        <dbReference type="SAM" id="SignalP"/>
    </source>
</evidence>
<dbReference type="RefSeq" id="XP_064765464.1">
    <property type="nucleotide sequence ID" value="XM_064913841.1"/>
</dbReference>
<sequence length="310" mass="31655">MGFITQSLLCLAFGFAAAAKSSSGYTFTAPLDGDVVTVGQSSVISWNSSSSSTSLISFYLEKSGDEDTVLYTIASDIENSGAITWRVPSNVSTGDDYVIALVPEEDETDIYYTDVFSVSNSSSSTTYYPTEGEEYDAGSTMVITWKVDSDVSDVSVYLMQGKSTDSLQNISTVATSIENTGSIGYVIPSGTANGDDYYFAIVSSDDPDTVIYSDGFSIISDVTSAETSAAAVSAASASSASVAAAKTASTTRSSASAASSSALSTSATGSSSASATSSAASTSSTAAAAMNSASLFVPIMGPLLMLLNYV</sequence>
<dbReference type="Proteomes" id="UP001498771">
    <property type="component" value="Unassembled WGS sequence"/>
</dbReference>
<dbReference type="Pfam" id="PF10342">
    <property type="entry name" value="Kre9_KNH"/>
    <property type="match status" value="2"/>
</dbReference>
<dbReference type="EMBL" id="JBBJBU010000018">
    <property type="protein sequence ID" value="KAK7202431.1"/>
    <property type="molecule type" value="Genomic_DNA"/>
</dbReference>
<name>A0ABR1EXU4_9ASCO</name>
<evidence type="ECO:0000256" key="1">
    <source>
        <dbReference type="ARBA" id="ARBA00022729"/>
    </source>
</evidence>
<feature type="domain" description="Yeast cell wall synthesis Kre9/Knh1-like N-terminal" evidence="3">
    <location>
        <begin position="129"/>
        <end position="218"/>
    </location>
</feature>
<feature type="signal peptide" evidence="2">
    <location>
        <begin position="1"/>
        <end position="18"/>
    </location>
</feature>
<evidence type="ECO:0000259" key="3">
    <source>
        <dbReference type="Pfam" id="PF10342"/>
    </source>
</evidence>
<proteinExistence type="predicted"/>
<reference evidence="4 5" key="1">
    <citation type="submission" date="2024-03" db="EMBL/GenBank/DDBJ databases">
        <title>Genome-scale model development and genomic sequencing of the oleaginous clade Lipomyces.</title>
        <authorList>
            <consortium name="Lawrence Berkeley National Laboratory"/>
            <person name="Czajka J.J."/>
            <person name="Han Y."/>
            <person name="Kim J."/>
            <person name="Mondo S.J."/>
            <person name="Hofstad B.A."/>
            <person name="Robles A."/>
            <person name="Haridas S."/>
            <person name="Riley R."/>
            <person name="LaButti K."/>
            <person name="Pangilinan J."/>
            <person name="Andreopoulos W."/>
            <person name="Lipzen A."/>
            <person name="Yan J."/>
            <person name="Wang M."/>
            <person name="Ng V."/>
            <person name="Grigoriev I.V."/>
            <person name="Spatafora J.W."/>
            <person name="Magnuson J.K."/>
            <person name="Baker S.E."/>
            <person name="Pomraning K.R."/>
        </authorList>
    </citation>
    <scope>NUCLEOTIDE SEQUENCE [LARGE SCALE GENOMIC DNA]</scope>
    <source>
        <strain evidence="4 5">Phaff 52-87</strain>
    </source>
</reference>
<dbReference type="InterPro" id="IPR018466">
    <property type="entry name" value="Kre9/Knh1-like_N"/>
</dbReference>
<organism evidence="4 5">
    <name type="scientific">Myxozyma melibiosi</name>
    <dbReference type="NCBI Taxonomy" id="54550"/>
    <lineage>
        <taxon>Eukaryota</taxon>
        <taxon>Fungi</taxon>
        <taxon>Dikarya</taxon>
        <taxon>Ascomycota</taxon>
        <taxon>Saccharomycotina</taxon>
        <taxon>Lipomycetes</taxon>
        <taxon>Lipomycetales</taxon>
        <taxon>Lipomycetaceae</taxon>
        <taxon>Myxozyma</taxon>
    </lineage>
</organism>
<dbReference type="PANTHER" id="PTHR40633">
    <property type="entry name" value="MATRIX PROTEIN, PUTATIVE (AFU_ORTHOLOGUE AFUA_8G05410)-RELATED"/>
    <property type="match status" value="1"/>
</dbReference>
<dbReference type="PANTHER" id="PTHR40633:SF1">
    <property type="entry name" value="GPI ANCHORED SERINE-THREONINE RICH PROTEIN (AFU_ORTHOLOGUE AFUA_1G03630)"/>
    <property type="match status" value="1"/>
</dbReference>
<dbReference type="InterPro" id="IPR052982">
    <property type="entry name" value="SRP1/TIP1-like"/>
</dbReference>
<feature type="chain" id="PRO_5045482595" description="Yeast cell wall synthesis Kre9/Knh1-like N-terminal domain-containing protein" evidence="2">
    <location>
        <begin position="19"/>
        <end position="310"/>
    </location>
</feature>
<keyword evidence="5" id="KW-1185">Reference proteome</keyword>
<gene>
    <name evidence="4" type="ORF">BZA70DRAFT_286158</name>
</gene>
<evidence type="ECO:0000313" key="5">
    <source>
        <dbReference type="Proteomes" id="UP001498771"/>
    </source>
</evidence>
<comment type="caution">
    <text evidence="4">The sequence shown here is derived from an EMBL/GenBank/DDBJ whole genome shotgun (WGS) entry which is preliminary data.</text>
</comment>
<dbReference type="GeneID" id="90039353"/>
<feature type="domain" description="Yeast cell wall synthesis Kre9/Knh1-like N-terminal" evidence="3">
    <location>
        <begin position="30"/>
        <end position="118"/>
    </location>
</feature>
<keyword evidence="1 2" id="KW-0732">Signal</keyword>
<protein>
    <recommendedName>
        <fullName evidence="3">Yeast cell wall synthesis Kre9/Knh1-like N-terminal domain-containing protein</fullName>
    </recommendedName>
</protein>
<evidence type="ECO:0000313" key="4">
    <source>
        <dbReference type="EMBL" id="KAK7202431.1"/>
    </source>
</evidence>
<accession>A0ABR1EXU4</accession>